<sequence length="721" mass="77091">MTKPQESLPLAPAGEADAAYYNLWLRIDGVKDGVMTNQACAKLAFGEWLEPGEPIVFEIISGSAVFEDGSQKKIATTDSFGLATLTFADTNTDSGEMLATMQNDPSVSSKAPYAFTGSTGYNLVLLSIKDGEPADGTSEDQGRAVVTHNGGALQAAQVVQFQFENGASARFDVSRPDVQPGSTDTVLQVKTHFDASSGHDIADAWLTDEVGETVTVEASLVGDTALTPQTLDFRFIASQTYEIALNALTDGQPADGNAEDAARAVVTQNGGALTEPQIAKFEFMSGAASFDITKPNVVQSLSDSRTLYVTTHSEKGQDIADACFSDTQAEKVEVRAFLYNHPEVKPKTLDFTFATNETYHLGLSSLTDNQPADGNSENAGQAVVTENGGRLTQPQIVRFEFDSGTSARFDTTKPAGYVQPNSSSTVLYVKTHFDNDAQEDIAEACFADNVAEAVTLTACLDGQPQTQPQTQGFEFTAPRTYFLGLSSMTPDGVPADGISENMAQAIVSCNGSGLPGPQTVKFELQGEGAFDMRGADVLPGSTGSTLYVKTHNDGRQDVAYAYFTAPWSGTTTLQASLPDHPKVEGRSVDFTFRSPSWPYAIALSSLTLDGVPADGKSENHAQVVVTYGGKPMGHTLVTFELDGAWAAKFDTDKPYVQSSSGNTMTVSTYVDEQGRDVADAFFTDTSAERVMLKASFPEYIQQGGSPAWRYFFFSTNGDEPR</sequence>
<gene>
    <name evidence="1" type="ORF">C0Z19_24970</name>
</gene>
<name>A0A2N7VJ77_9BURK</name>
<comment type="caution">
    <text evidence="1">The sequence shown here is derived from an EMBL/GenBank/DDBJ whole genome shotgun (WGS) entry which is preliminary data.</text>
</comment>
<accession>A0A2N7VJ77</accession>
<evidence type="ECO:0000313" key="2">
    <source>
        <dbReference type="Proteomes" id="UP000235347"/>
    </source>
</evidence>
<protein>
    <submittedName>
        <fullName evidence="1">Uncharacterized protein</fullName>
    </submittedName>
</protein>
<proteinExistence type="predicted"/>
<reference evidence="1 2" key="1">
    <citation type="submission" date="2018-01" db="EMBL/GenBank/DDBJ databases">
        <title>Whole genome analyses suggest that Burkholderia sensu lato contains two further novel genera in the rhizoxinica-symbiotica group Mycetohabitans gen. nov., and Trinickia gen. nov.: implications for the evolution of diazotrophy and nodulation in the Burkholderiaceae.</title>
        <authorList>
            <person name="Estrada-de los Santos P."/>
            <person name="Palmer M."/>
            <person name="Chavez-Ramirez B."/>
            <person name="Beukes C."/>
            <person name="Steenkamp E.T."/>
            <person name="Hirsch A.M."/>
            <person name="Manyaka P."/>
            <person name="Maluk M."/>
            <person name="Lafos M."/>
            <person name="Crook M."/>
            <person name="Gross E."/>
            <person name="Simon M.F."/>
            <person name="Bueno dos Reis Junior F."/>
            <person name="Poole P.S."/>
            <person name="Venter S.N."/>
            <person name="James E.K."/>
        </authorList>
    </citation>
    <scope>NUCLEOTIDE SEQUENCE [LARGE SCALE GENOMIC DNA]</scope>
    <source>
        <strain evidence="1 2">GP25-8</strain>
    </source>
</reference>
<dbReference type="EMBL" id="PNYB01000031">
    <property type="protein sequence ID" value="PMS17157.1"/>
    <property type="molecule type" value="Genomic_DNA"/>
</dbReference>
<dbReference type="Proteomes" id="UP000235347">
    <property type="component" value="Unassembled WGS sequence"/>
</dbReference>
<keyword evidence="2" id="KW-1185">Reference proteome</keyword>
<evidence type="ECO:0000313" key="1">
    <source>
        <dbReference type="EMBL" id="PMS17157.1"/>
    </source>
</evidence>
<dbReference type="AlphaFoldDB" id="A0A2N7VJ77"/>
<dbReference type="RefSeq" id="WP_102612509.1">
    <property type="nucleotide sequence ID" value="NZ_CADIKD010000018.1"/>
</dbReference>
<organism evidence="1 2">
    <name type="scientific">Trinickia soli</name>
    <dbReference type="NCBI Taxonomy" id="380675"/>
    <lineage>
        <taxon>Bacteria</taxon>
        <taxon>Pseudomonadati</taxon>
        <taxon>Pseudomonadota</taxon>
        <taxon>Betaproteobacteria</taxon>
        <taxon>Burkholderiales</taxon>
        <taxon>Burkholderiaceae</taxon>
        <taxon>Trinickia</taxon>
    </lineage>
</organism>